<gene>
    <name evidence="1" type="ORF">TVAG_138640</name>
</gene>
<keyword evidence="2" id="KW-1185">Reference proteome</keyword>
<accession>A2GLL2</accession>
<protein>
    <recommendedName>
        <fullName evidence="3">USP domain-containing protein</fullName>
    </recommendedName>
</protein>
<reference evidence="1" key="1">
    <citation type="submission" date="2006-10" db="EMBL/GenBank/DDBJ databases">
        <authorList>
            <person name="Amadeo P."/>
            <person name="Zhao Q."/>
            <person name="Wortman J."/>
            <person name="Fraser-Liggett C."/>
            <person name="Carlton J."/>
        </authorList>
    </citation>
    <scope>NUCLEOTIDE SEQUENCE</scope>
    <source>
        <strain evidence="1">G3</strain>
    </source>
</reference>
<evidence type="ECO:0000313" key="1">
    <source>
        <dbReference type="EMBL" id="EAX81956.1"/>
    </source>
</evidence>
<sequence>MCTDDSHINEISTFLWVDVQRNWSDPNVFFDKFEIKKNYKTQLSEGTYVFKIHSIIAYHQGHFVAFVNKGRVWFMLDDEITYIVPDGLIKVSIHIMCTEALRASLHLICEFDTLQNR</sequence>
<evidence type="ECO:0008006" key="3">
    <source>
        <dbReference type="Google" id="ProtNLM"/>
    </source>
</evidence>
<proteinExistence type="predicted"/>
<reference evidence="1" key="2">
    <citation type="journal article" date="2007" name="Science">
        <title>Draft genome sequence of the sexually transmitted pathogen Trichomonas vaginalis.</title>
        <authorList>
            <person name="Carlton J.M."/>
            <person name="Hirt R.P."/>
            <person name="Silva J.C."/>
            <person name="Delcher A.L."/>
            <person name="Schatz M."/>
            <person name="Zhao Q."/>
            <person name="Wortman J.R."/>
            <person name="Bidwell S.L."/>
            <person name="Alsmark U.C.M."/>
            <person name="Besteiro S."/>
            <person name="Sicheritz-Ponten T."/>
            <person name="Noel C.J."/>
            <person name="Dacks J.B."/>
            <person name="Foster P.G."/>
            <person name="Simillion C."/>
            <person name="Van de Peer Y."/>
            <person name="Miranda-Saavedra D."/>
            <person name="Barton G.J."/>
            <person name="Westrop G.D."/>
            <person name="Mueller S."/>
            <person name="Dessi D."/>
            <person name="Fiori P.L."/>
            <person name="Ren Q."/>
            <person name="Paulsen I."/>
            <person name="Zhang H."/>
            <person name="Bastida-Corcuera F.D."/>
            <person name="Simoes-Barbosa A."/>
            <person name="Brown M.T."/>
            <person name="Hayes R.D."/>
            <person name="Mukherjee M."/>
            <person name="Okumura C.Y."/>
            <person name="Schneider R."/>
            <person name="Smith A.J."/>
            <person name="Vanacova S."/>
            <person name="Villalvazo M."/>
            <person name="Haas B.J."/>
            <person name="Pertea M."/>
            <person name="Feldblyum T.V."/>
            <person name="Utterback T.R."/>
            <person name="Shu C.L."/>
            <person name="Osoegawa K."/>
            <person name="de Jong P.J."/>
            <person name="Hrdy I."/>
            <person name="Horvathova L."/>
            <person name="Zubacova Z."/>
            <person name="Dolezal P."/>
            <person name="Malik S.B."/>
            <person name="Logsdon J.M. Jr."/>
            <person name="Henze K."/>
            <person name="Gupta A."/>
            <person name="Wang C.C."/>
            <person name="Dunne R.L."/>
            <person name="Upcroft J.A."/>
            <person name="Upcroft P."/>
            <person name="White O."/>
            <person name="Salzberg S.L."/>
            <person name="Tang P."/>
            <person name="Chiu C.-H."/>
            <person name="Lee Y.-S."/>
            <person name="Embley T.M."/>
            <person name="Coombs G.H."/>
            <person name="Mottram J.C."/>
            <person name="Tachezy J."/>
            <person name="Fraser-Liggett C.M."/>
            <person name="Johnson P.J."/>
        </authorList>
    </citation>
    <scope>NUCLEOTIDE SEQUENCE [LARGE SCALE GENOMIC DNA]</scope>
    <source>
        <strain evidence="1">G3</strain>
    </source>
</reference>
<dbReference type="InterPro" id="IPR038765">
    <property type="entry name" value="Papain-like_cys_pep_sf"/>
</dbReference>
<dbReference type="SUPFAM" id="SSF54001">
    <property type="entry name" value="Cysteine proteinases"/>
    <property type="match status" value="1"/>
</dbReference>
<organism evidence="1 2">
    <name type="scientific">Trichomonas vaginalis (strain ATCC PRA-98 / G3)</name>
    <dbReference type="NCBI Taxonomy" id="412133"/>
    <lineage>
        <taxon>Eukaryota</taxon>
        <taxon>Metamonada</taxon>
        <taxon>Parabasalia</taxon>
        <taxon>Trichomonadida</taxon>
        <taxon>Trichomonadidae</taxon>
        <taxon>Trichomonas</taxon>
    </lineage>
</organism>
<dbReference type="InParanoid" id="A2GLL2"/>
<name>A2GLL2_TRIV3</name>
<evidence type="ECO:0000313" key="2">
    <source>
        <dbReference type="Proteomes" id="UP000001542"/>
    </source>
</evidence>
<dbReference type="EMBL" id="DS117092">
    <property type="protein sequence ID" value="EAX81956.1"/>
    <property type="molecule type" value="Genomic_DNA"/>
</dbReference>
<dbReference type="AlphaFoldDB" id="A2GLL2"/>
<dbReference type="Proteomes" id="UP000001542">
    <property type="component" value="Unassembled WGS sequence"/>
</dbReference>
<dbReference type="VEuPathDB" id="TrichDB:TVAG_138640"/>